<dbReference type="WBParaSite" id="TCONS_00012807.p1">
    <property type="protein sequence ID" value="TCONS_00012807.p1"/>
    <property type="gene ID" value="XLOC_008508"/>
</dbReference>
<feature type="compositionally biased region" description="Polar residues" evidence="1">
    <location>
        <begin position="7"/>
        <end position="22"/>
    </location>
</feature>
<dbReference type="Proteomes" id="UP000035681">
    <property type="component" value="Unplaced"/>
</dbReference>
<name>A0AAF5DH76_STRER</name>
<organism evidence="2 3">
    <name type="scientific">Strongyloides stercoralis</name>
    <name type="common">Threadworm</name>
    <dbReference type="NCBI Taxonomy" id="6248"/>
    <lineage>
        <taxon>Eukaryota</taxon>
        <taxon>Metazoa</taxon>
        <taxon>Ecdysozoa</taxon>
        <taxon>Nematoda</taxon>
        <taxon>Chromadorea</taxon>
        <taxon>Rhabditida</taxon>
        <taxon>Tylenchina</taxon>
        <taxon>Panagrolaimomorpha</taxon>
        <taxon>Strongyloidoidea</taxon>
        <taxon>Strongyloididae</taxon>
        <taxon>Strongyloides</taxon>
    </lineage>
</organism>
<keyword evidence="2" id="KW-1185">Reference proteome</keyword>
<reference evidence="3" key="1">
    <citation type="submission" date="2024-02" db="UniProtKB">
        <authorList>
            <consortium name="WormBaseParasite"/>
        </authorList>
    </citation>
    <scope>IDENTIFICATION</scope>
</reference>
<evidence type="ECO:0000313" key="2">
    <source>
        <dbReference type="Proteomes" id="UP000035681"/>
    </source>
</evidence>
<protein>
    <submittedName>
        <fullName evidence="3">Uncharacterized protein</fullName>
    </submittedName>
</protein>
<evidence type="ECO:0000313" key="3">
    <source>
        <dbReference type="WBParaSite" id="TCONS_00012807.p1"/>
    </source>
</evidence>
<feature type="compositionally biased region" description="Basic and acidic residues" evidence="1">
    <location>
        <begin position="107"/>
        <end position="127"/>
    </location>
</feature>
<dbReference type="AlphaFoldDB" id="A0AAF5DH76"/>
<evidence type="ECO:0000256" key="1">
    <source>
        <dbReference type="SAM" id="MobiDB-lite"/>
    </source>
</evidence>
<sequence length="361" mass="40074">MVLMAQAMTTFSGVNQPNQNMVNKGGKRAKPARNSEAKTQKPGGKPKGKQQKSQPKADKPKPQPSVMDSKAKDSGTKTPVVEATTLSVDEKKPSKNARRRERKKRVAEKIKQQESKGEGAKPGDQKDVNNVPMETEAGTEPGPSNVDKAKKRVDLPPGYTLEFSSDKVKELLAEKYPSKYHTGPPPAKKQRMLEDLDKLVPVVGEKVVQLNKERFEVIQTGRVVDGEVEKALIPLNKVKRLAKKVTGKNKDPCLSVLNLVKKLEEDTIKVETSIKLAVVQLEKAKVVVEESLRTSNTPTASYREVVGPIVKQIEKLKTSLIKRRLDSTMSYFERMKNQLSTMTCDSLESMNKSVESMQIDT</sequence>
<feature type="compositionally biased region" description="Basic residues" evidence="1">
    <location>
        <begin position="94"/>
        <end position="106"/>
    </location>
</feature>
<proteinExistence type="predicted"/>
<accession>A0AAF5DH76</accession>
<feature type="region of interest" description="Disordered" evidence="1">
    <location>
        <begin position="1"/>
        <end position="152"/>
    </location>
</feature>